<comment type="caution">
    <text evidence="1">The sequence shown here is derived from an EMBL/GenBank/DDBJ whole genome shotgun (WGS) entry which is preliminary data.</text>
</comment>
<dbReference type="Proteomes" id="UP000830395">
    <property type="component" value="Chromosome 24"/>
</dbReference>
<gene>
    <name evidence="1" type="ORF">PDJAM_G00147140</name>
</gene>
<accession>A0ACC5ZGU9</accession>
<evidence type="ECO:0000313" key="2">
    <source>
        <dbReference type="Proteomes" id="UP000830395"/>
    </source>
</evidence>
<proteinExistence type="predicted"/>
<keyword evidence="2" id="KW-1185">Reference proteome</keyword>
<name>A0ACC5ZGU9_9TELE</name>
<organism evidence="1 2">
    <name type="scientific">Pangasius djambal</name>
    <dbReference type="NCBI Taxonomy" id="1691987"/>
    <lineage>
        <taxon>Eukaryota</taxon>
        <taxon>Metazoa</taxon>
        <taxon>Chordata</taxon>
        <taxon>Craniata</taxon>
        <taxon>Vertebrata</taxon>
        <taxon>Euteleostomi</taxon>
        <taxon>Actinopterygii</taxon>
        <taxon>Neopterygii</taxon>
        <taxon>Teleostei</taxon>
        <taxon>Ostariophysi</taxon>
        <taxon>Siluriformes</taxon>
        <taxon>Pangasiidae</taxon>
        <taxon>Pangasius</taxon>
    </lineage>
</organism>
<reference evidence="1" key="1">
    <citation type="submission" date="2020-02" db="EMBL/GenBank/DDBJ databases">
        <title>Genome sequencing of the panga catfish, Pangasius djambal.</title>
        <authorList>
            <person name="Wen M."/>
            <person name="Zahm M."/>
            <person name="Roques C."/>
            <person name="Cabau C."/>
            <person name="Klopp C."/>
            <person name="Donnadieu C."/>
            <person name="Jouanno E."/>
            <person name="Avarre J.-C."/>
            <person name="Campet M."/>
            <person name="Ha T."/>
            <person name="Dugue R."/>
            <person name="Lampietro C."/>
            <person name="Louis A."/>
            <person name="Herpin A."/>
            <person name="Echchiki A."/>
            <person name="Berthelot C."/>
            <person name="Parey E."/>
            <person name="Roest-Crollius H."/>
            <person name="Braasch I."/>
            <person name="Postlethwait J.H."/>
            <person name="Bobe J."/>
            <person name="Montfort J."/>
            <person name="Bouchez O."/>
            <person name="Begum T."/>
            <person name="Schartl M."/>
            <person name="Gustiano R."/>
            <person name="Guiguen Y."/>
        </authorList>
    </citation>
    <scope>NUCLEOTIDE SEQUENCE</scope>
    <source>
        <strain evidence="1">Pdj_M5554</strain>
    </source>
</reference>
<sequence>MGNFSTPPLCLPPSRAGSQSLTHSRAVSSARGLPEQGSTRNELSISGNFEPHAHRVDSLVRRRFAHRERILHVRKDAWTERAGKYDHNCPLEESEVKWSCLVYPAIKSSIR</sequence>
<evidence type="ECO:0000313" key="1">
    <source>
        <dbReference type="EMBL" id="MCJ8746900.1"/>
    </source>
</evidence>
<dbReference type="EMBL" id="CM040998">
    <property type="protein sequence ID" value="MCJ8746900.1"/>
    <property type="molecule type" value="Genomic_DNA"/>
</dbReference>
<protein>
    <submittedName>
        <fullName evidence="1">Uncharacterized protein</fullName>
    </submittedName>
</protein>